<gene>
    <name evidence="1" type="ORF">LCGC14_1119300</name>
</gene>
<dbReference type="SUPFAM" id="SSF117281">
    <property type="entry name" value="Kelch motif"/>
    <property type="match status" value="1"/>
</dbReference>
<evidence type="ECO:0008006" key="2">
    <source>
        <dbReference type="Google" id="ProtNLM"/>
    </source>
</evidence>
<dbReference type="EMBL" id="LAZR01005166">
    <property type="protein sequence ID" value="KKN02284.1"/>
    <property type="molecule type" value="Genomic_DNA"/>
</dbReference>
<proteinExistence type="predicted"/>
<sequence length="175" mass="18389">MRKISHFPITALLLLLALVSTGQEIQKVGMEPLPALPATANDSVSFGYAGMMGGAHNGAILAAGGANFPNGLPWQDGEKVYSNAIYVLDDGQWSVSNQILPAPLAYGGSASIPEGILVVGGENGTATSKEVLLLEYDPVLKNVQITKFPPLPEPLAYTKAVVEEGYLTCPRIVLV</sequence>
<dbReference type="AlphaFoldDB" id="A0A0F9M9C4"/>
<dbReference type="Pfam" id="PF24996">
    <property type="entry name" value="NANM"/>
    <property type="match status" value="1"/>
</dbReference>
<protein>
    <recommendedName>
        <fullName evidence="2">Glyoxal oxidase N-terminal domain-containing protein</fullName>
    </recommendedName>
</protein>
<dbReference type="InterPro" id="IPR056734">
    <property type="entry name" value="NANM"/>
</dbReference>
<comment type="caution">
    <text evidence="1">The sequence shown here is derived from an EMBL/GenBank/DDBJ whole genome shotgun (WGS) entry which is preliminary data.</text>
</comment>
<organism evidence="1">
    <name type="scientific">marine sediment metagenome</name>
    <dbReference type="NCBI Taxonomy" id="412755"/>
    <lineage>
        <taxon>unclassified sequences</taxon>
        <taxon>metagenomes</taxon>
        <taxon>ecological metagenomes</taxon>
    </lineage>
</organism>
<dbReference type="InterPro" id="IPR015915">
    <property type="entry name" value="Kelch-typ_b-propeller"/>
</dbReference>
<accession>A0A0F9M9C4</accession>
<dbReference type="Gene3D" id="2.120.10.80">
    <property type="entry name" value="Kelch-type beta propeller"/>
    <property type="match status" value="1"/>
</dbReference>
<reference evidence="1" key="1">
    <citation type="journal article" date="2015" name="Nature">
        <title>Complex archaea that bridge the gap between prokaryotes and eukaryotes.</title>
        <authorList>
            <person name="Spang A."/>
            <person name="Saw J.H."/>
            <person name="Jorgensen S.L."/>
            <person name="Zaremba-Niedzwiedzka K."/>
            <person name="Martijn J."/>
            <person name="Lind A.E."/>
            <person name="van Eijk R."/>
            <person name="Schleper C."/>
            <person name="Guy L."/>
            <person name="Ettema T.J."/>
        </authorList>
    </citation>
    <scope>NUCLEOTIDE SEQUENCE</scope>
</reference>
<name>A0A0F9M9C4_9ZZZZ</name>
<evidence type="ECO:0000313" key="1">
    <source>
        <dbReference type="EMBL" id="KKN02284.1"/>
    </source>
</evidence>